<protein>
    <submittedName>
        <fullName evidence="3">IS66 family transposase</fullName>
    </submittedName>
</protein>
<proteinExistence type="predicted"/>
<dbReference type="InterPro" id="IPR004291">
    <property type="entry name" value="Transposase_IS66_central"/>
</dbReference>
<dbReference type="RefSeq" id="WP_099794123.1">
    <property type="nucleotide sequence ID" value="NZ_PDOC01000078.1"/>
</dbReference>
<feature type="domain" description="Transposase IS66 zinc-finger binding" evidence="2">
    <location>
        <begin position="7"/>
        <end position="50"/>
    </location>
</feature>
<dbReference type="PANTHER" id="PTHR33678">
    <property type="entry name" value="BLL1576 PROTEIN"/>
    <property type="match status" value="1"/>
</dbReference>
<gene>
    <name evidence="3" type="ORF">CR105_27360</name>
</gene>
<dbReference type="EMBL" id="PDOC01000078">
    <property type="protein sequence ID" value="PIL41882.1"/>
    <property type="molecule type" value="Genomic_DNA"/>
</dbReference>
<dbReference type="Pfam" id="PF13005">
    <property type="entry name" value="zf-IS66"/>
    <property type="match status" value="1"/>
</dbReference>
<dbReference type="Pfam" id="PF03050">
    <property type="entry name" value="DDE_Tnp_IS66"/>
    <property type="match status" value="1"/>
</dbReference>
<sequence>RHEPESCQCGQCGKDLVKIGEDISEQLDVEPARFFVHRHIRPQYACRACETVTAAQVPPAVIDGGLAAPGLLAWVAVSKYADHLPLYRIEQIAARQGVTLARSTLAEWVGKTGVALQPLADRLAALLRSQPVLHADETPVRQLDPGSGKTLRAYLWAYRSNRFTAGPPIIVFDYQSGRAGAHARAFLGDWRGELMVDDYAGYKALFTAGVTELACLAHIRRKFFDLHAASGSPLAAEALRRIALLYTVEQQAASASEQERLYLRQTLAKPALTELHDWLRAAQSTVATGSGTGKAIDYALKRWSALERYVDSGTRPIDNNPVENTIRPIAIGKKNWLFAGSARAGRRAAA</sequence>
<evidence type="ECO:0000259" key="2">
    <source>
        <dbReference type="Pfam" id="PF13005"/>
    </source>
</evidence>
<organism evidence="3 4">
    <name type="scientific">Massilia eurypsychrophila</name>
    <dbReference type="NCBI Taxonomy" id="1485217"/>
    <lineage>
        <taxon>Bacteria</taxon>
        <taxon>Pseudomonadati</taxon>
        <taxon>Pseudomonadota</taxon>
        <taxon>Betaproteobacteria</taxon>
        <taxon>Burkholderiales</taxon>
        <taxon>Oxalobacteraceae</taxon>
        <taxon>Telluria group</taxon>
        <taxon>Massilia</taxon>
    </lineage>
</organism>
<feature type="non-terminal residue" evidence="3">
    <location>
        <position position="1"/>
    </location>
</feature>
<reference evidence="3 4" key="1">
    <citation type="submission" date="2017-10" db="EMBL/GenBank/DDBJ databases">
        <title>Massilia psychrophilum sp. nov., a novel purple-pigmented bacterium isolated from Tianshan glacier, Xinjiang Municipality, China.</title>
        <authorList>
            <person name="Wang H."/>
        </authorList>
    </citation>
    <scope>NUCLEOTIDE SEQUENCE [LARGE SCALE GENOMIC DNA]</scope>
    <source>
        <strain evidence="3 4">JCM 30074</strain>
    </source>
</reference>
<evidence type="ECO:0000313" key="3">
    <source>
        <dbReference type="EMBL" id="PIL41882.1"/>
    </source>
</evidence>
<dbReference type="InterPro" id="IPR024474">
    <property type="entry name" value="Znf_dom_IS66"/>
</dbReference>
<name>A0A2G8T7A3_9BURK</name>
<feature type="non-terminal residue" evidence="3">
    <location>
        <position position="350"/>
    </location>
</feature>
<accession>A0A2G8T7A3</accession>
<dbReference type="Proteomes" id="UP000230390">
    <property type="component" value="Unassembled WGS sequence"/>
</dbReference>
<keyword evidence="4" id="KW-1185">Reference proteome</keyword>
<dbReference type="NCBIfam" id="NF033517">
    <property type="entry name" value="transpos_IS66"/>
    <property type="match status" value="1"/>
</dbReference>
<comment type="caution">
    <text evidence="3">The sequence shown here is derived from an EMBL/GenBank/DDBJ whole genome shotgun (WGS) entry which is preliminary data.</text>
</comment>
<evidence type="ECO:0000259" key="1">
    <source>
        <dbReference type="Pfam" id="PF03050"/>
    </source>
</evidence>
<evidence type="ECO:0000313" key="4">
    <source>
        <dbReference type="Proteomes" id="UP000230390"/>
    </source>
</evidence>
<dbReference type="PANTHER" id="PTHR33678:SF1">
    <property type="entry name" value="BLL1576 PROTEIN"/>
    <property type="match status" value="1"/>
</dbReference>
<dbReference type="OrthoDB" id="9794514at2"/>
<dbReference type="InterPro" id="IPR052344">
    <property type="entry name" value="Transposase-related"/>
</dbReference>
<dbReference type="AlphaFoldDB" id="A0A2G8T7A3"/>
<feature type="domain" description="Transposase IS66 central" evidence="1">
    <location>
        <begin position="65"/>
        <end position="346"/>
    </location>
</feature>